<feature type="region of interest" description="Disordered" evidence="4">
    <location>
        <begin position="83"/>
        <end position="150"/>
    </location>
</feature>
<feature type="compositionally biased region" description="Pro residues" evidence="4">
    <location>
        <begin position="87"/>
        <end position="102"/>
    </location>
</feature>
<feature type="region of interest" description="Disordered" evidence="4">
    <location>
        <begin position="329"/>
        <end position="363"/>
    </location>
</feature>
<feature type="compositionally biased region" description="Low complexity" evidence="4">
    <location>
        <begin position="138"/>
        <end position="150"/>
    </location>
</feature>
<keyword evidence="2" id="KW-0238">DNA-binding</keyword>
<proteinExistence type="predicted"/>
<dbReference type="NCBIfam" id="NF047542">
    <property type="entry name" value="telomere_Tap"/>
    <property type="match status" value="1"/>
</dbReference>
<protein>
    <submittedName>
        <fullName evidence="6">Transcriptional regulator</fullName>
    </submittedName>
</protein>
<dbReference type="Gene3D" id="1.10.260.40">
    <property type="entry name" value="lambda repressor-like DNA-binding domains"/>
    <property type="match status" value="1"/>
</dbReference>
<dbReference type="InterPro" id="IPR001387">
    <property type="entry name" value="Cro/C1-type_HTH"/>
</dbReference>
<evidence type="ECO:0000313" key="7">
    <source>
        <dbReference type="Proteomes" id="UP000053260"/>
    </source>
</evidence>
<keyword evidence="3" id="KW-0804">Transcription</keyword>
<dbReference type="SUPFAM" id="SSF47413">
    <property type="entry name" value="lambda repressor-like DNA-binding domains"/>
    <property type="match status" value="1"/>
</dbReference>
<comment type="caution">
    <text evidence="6">The sequence shown here is derived from an EMBL/GenBank/DDBJ whole genome shotgun (WGS) entry which is preliminary data.</text>
</comment>
<dbReference type="Pfam" id="PF01381">
    <property type="entry name" value="HTH_3"/>
    <property type="match status" value="1"/>
</dbReference>
<evidence type="ECO:0000313" key="6">
    <source>
        <dbReference type="EMBL" id="KUO15940.1"/>
    </source>
</evidence>
<dbReference type="PANTHER" id="PTHR36511">
    <property type="entry name" value="MERR FAMILY BACTERIAL REGULATORY PROTEIN"/>
    <property type="match status" value="1"/>
</dbReference>
<dbReference type="RefSeq" id="WP_067031586.1">
    <property type="nucleotide sequence ID" value="NZ_KQ949110.1"/>
</dbReference>
<organism evidence="6 7">
    <name type="scientific">Streptomyces dysideae</name>
    <dbReference type="NCBI Taxonomy" id="909626"/>
    <lineage>
        <taxon>Bacteria</taxon>
        <taxon>Bacillati</taxon>
        <taxon>Actinomycetota</taxon>
        <taxon>Actinomycetes</taxon>
        <taxon>Kitasatosporales</taxon>
        <taxon>Streptomycetaceae</taxon>
        <taxon>Streptomyces</taxon>
    </lineage>
</organism>
<feature type="domain" description="HTH cro/C1-type" evidence="5">
    <location>
        <begin position="33"/>
        <end position="84"/>
    </location>
</feature>
<dbReference type="PROSITE" id="PS50943">
    <property type="entry name" value="HTH_CROC1"/>
    <property type="match status" value="1"/>
</dbReference>
<evidence type="ECO:0000256" key="3">
    <source>
        <dbReference type="ARBA" id="ARBA00023163"/>
    </source>
</evidence>
<dbReference type="OrthoDB" id="3899306at2"/>
<dbReference type="GO" id="GO:0003677">
    <property type="term" value="F:DNA binding"/>
    <property type="evidence" value="ECO:0007669"/>
    <property type="project" value="UniProtKB-KW"/>
</dbReference>
<reference evidence="6 7" key="1">
    <citation type="submission" date="2015-10" db="EMBL/GenBank/DDBJ databases">
        <title>Draft genome sequence of Streptomyces sp. RV15, isolated from a marine sponge.</title>
        <authorList>
            <person name="Ruckert C."/>
            <person name="Abdelmohsen U.R."/>
            <person name="Winkler A."/>
            <person name="Hentschel U."/>
            <person name="Kalinowski J."/>
            <person name="Kampfer P."/>
            <person name="Glaeser S."/>
        </authorList>
    </citation>
    <scope>NUCLEOTIDE SEQUENCE [LARGE SCALE GENOMIC DNA]</scope>
    <source>
        <strain evidence="6 7">RV15</strain>
    </source>
</reference>
<name>A0A101US94_9ACTN</name>
<sequence length="699" mass="74799">MTDQPQELFAAVDSLLAAVDGGTVLPIPAERVRLREAAGLTQAAIAQALGTRVPSIQAWEAGRAEPKGERLEAYHRLLEGLAQRHPAPAPPPGSRPAPPEPPSARSIPAAQGPVTAPRTAPPAQDASRRPVMRRPARPKTAAPAADAPFPNGPLAVLDGHGIAYCPDGVLLDCPAATLPQLVDWAVKESGLGAERLHRHGKDSDPLIVLTDEATARLGLPPALEDRRGLRLPETHPVVRQITAAKWQLTRRGLGPWARIYRPAHDGRRQCVQLAVLPWGALDTRTWGSAHQRPAPELAQILGDYATRVITPRGSAAVCGLELMTALRPPTRPVKDPATGTWASGPGPGSLTAAVDPAPPEAPDEHPVVAALYPRGHQRIPAEVLDEEACEWIRDPELLTDAECARPFAVGIDVNMAFAAAVNRLTVGLGAPVHVTAPAFDKSLPGSWLVDLSHIDFDARLPNPFTPNGTRPEGPAWYATPTLAYATELGHTVTPLEAYLRPDNGPYLDPWYTRLRDAYLTTMEQLGVTSHLPEADFLTAMDHHKPTDPAQAAVLSAIKATVKGGIGKLRERPQGAGYRPGQRWPALERPTWRPDIRAAVIAAARINMHRKMLTLASVGLFPIAVLSDCAVYLSNGPSPLDFLPRTPDDKPLPGGFRLGVSPGMVKHEGTQPLMWAVQMLDEGHNPARHIKGTDAAAGGE</sequence>
<evidence type="ECO:0000256" key="1">
    <source>
        <dbReference type="ARBA" id="ARBA00023015"/>
    </source>
</evidence>
<accession>A0A101US94</accession>
<keyword evidence="1" id="KW-0805">Transcription regulation</keyword>
<evidence type="ECO:0000256" key="2">
    <source>
        <dbReference type="ARBA" id="ARBA00023125"/>
    </source>
</evidence>
<keyword evidence="7" id="KW-1185">Reference proteome</keyword>
<evidence type="ECO:0000259" key="5">
    <source>
        <dbReference type="PROSITE" id="PS50943"/>
    </source>
</evidence>
<dbReference type="PANTHER" id="PTHR36511:SF3">
    <property type="entry name" value="ANTITOXIN HIGA-2"/>
    <property type="match status" value="1"/>
</dbReference>
<dbReference type="SMART" id="SM00530">
    <property type="entry name" value="HTH_XRE"/>
    <property type="match status" value="1"/>
</dbReference>
<dbReference type="Proteomes" id="UP000053260">
    <property type="component" value="Unassembled WGS sequence"/>
</dbReference>
<gene>
    <name evidence="6" type="ORF">AQJ91_38650</name>
</gene>
<dbReference type="InterPro" id="IPR010982">
    <property type="entry name" value="Lambda_DNA-bd_dom_sf"/>
</dbReference>
<dbReference type="AlphaFoldDB" id="A0A101US94"/>
<dbReference type="STRING" id="909626.AQJ91_38650"/>
<evidence type="ECO:0000256" key="4">
    <source>
        <dbReference type="SAM" id="MobiDB-lite"/>
    </source>
</evidence>
<dbReference type="CDD" id="cd00093">
    <property type="entry name" value="HTH_XRE"/>
    <property type="match status" value="1"/>
</dbReference>
<dbReference type="InterPro" id="IPR052359">
    <property type="entry name" value="HTH-type_reg/antitoxin"/>
</dbReference>
<dbReference type="EMBL" id="LMXB01000098">
    <property type="protein sequence ID" value="KUO15940.1"/>
    <property type="molecule type" value="Genomic_DNA"/>
</dbReference>